<dbReference type="AlphaFoldDB" id="A0AAF0PYQ8"/>
<organism evidence="1 2">
    <name type="scientific">Solanum verrucosum</name>
    <dbReference type="NCBI Taxonomy" id="315347"/>
    <lineage>
        <taxon>Eukaryota</taxon>
        <taxon>Viridiplantae</taxon>
        <taxon>Streptophyta</taxon>
        <taxon>Embryophyta</taxon>
        <taxon>Tracheophyta</taxon>
        <taxon>Spermatophyta</taxon>
        <taxon>Magnoliopsida</taxon>
        <taxon>eudicotyledons</taxon>
        <taxon>Gunneridae</taxon>
        <taxon>Pentapetalae</taxon>
        <taxon>asterids</taxon>
        <taxon>lamiids</taxon>
        <taxon>Solanales</taxon>
        <taxon>Solanaceae</taxon>
        <taxon>Solanoideae</taxon>
        <taxon>Solaneae</taxon>
        <taxon>Solanum</taxon>
    </lineage>
</organism>
<dbReference type="Proteomes" id="UP001234989">
    <property type="component" value="Chromosome 2"/>
</dbReference>
<name>A0AAF0PYQ8_SOLVR</name>
<dbReference type="EMBL" id="CP133613">
    <property type="protein sequence ID" value="WMV13513.1"/>
    <property type="molecule type" value="Genomic_DNA"/>
</dbReference>
<keyword evidence="2" id="KW-1185">Reference proteome</keyword>
<evidence type="ECO:0000313" key="1">
    <source>
        <dbReference type="EMBL" id="WMV13513.1"/>
    </source>
</evidence>
<accession>A0AAF0PYQ8</accession>
<protein>
    <submittedName>
        <fullName evidence="1">Uncharacterized protein</fullName>
    </submittedName>
</protein>
<sequence length="163" mass="18337">MERSRESTLRIFQVASKTTPLSPKPRACSTVRRPTHPPWKSLTLEEEDYIGARVSRFLPKLLGVSPLILKESTKGQNVGVRLPETTLRVLEEDPNPLSNKLPRQVENVLGGSMFASRTSSTKGQMFGPRRGLIADSSVSKFNFQKLAGTPPHRRLVSRRYLRK</sequence>
<proteinExistence type="predicted"/>
<gene>
    <name evidence="1" type="ORF">MTR67_006898</name>
</gene>
<reference evidence="1" key="1">
    <citation type="submission" date="2023-08" db="EMBL/GenBank/DDBJ databases">
        <title>A de novo genome assembly of Solanum verrucosum Schlechtendal, a Mexican diploid species geographically isolated from the other diploid A-genome species in potato relatives.</title>
        <authorList>
            <person name="Hosaka K."/>
        </authorList>
    </citation>
    <scope>NUCLEOTIDE SEQUENCE</scope>
    <source>
        <tissue evidence="1">Young leaves</tissue>
    </source>
</reference>
<evidence type="ECO:0000313" key="2">
    <source>
        <dbReference type="Proteomes" id="UP001234989"/>
    </source>
</evidence>